<dbReference type="EMBL" id="CAJJDN010000129">
    <property type="protein sequence ID" value="CAD8120949.1"/>
    <property type="molecule type" value="Genomic_DNA"/>
</dbReference>
<dbReference type="Pfam" id="PF00635">
    <property type="entry name" value="Motile_Sperm"/>
    <property type="match status" value="1"/>
</dbReference>
<protein>
    <recommendedName>
        <fullName evidence="1">MSP domain-containing protein</fullName>
    </recommendedName>
</protein>
<reference evidence="2" key="1">
    <citation type="submission" date="2021-01" db="EMBL/GenBank/DDBJ databases">
        <authorList>
            <consortium name="Genoscope - CEA"/>
            <person name="William W."/>
        </authorList>
    </citation>
    <scope>NUCLEOTIDE SEQUENCE</scope>
</reference>
<dbReference type="AlphaFoldDB" id="A0A8S1QZP4"/>
<evidence type="ECO:0000313" key="3">
    <source>
        <dbReference type="Proteomes" id="UP000692954"/>
    </source>
</evidence>
<proteinExistence type="predicted"/>
<evidence type="ECO:0000259" key="1">
    <source>
        <dbReference type="PROSITE" id="PS50202"/>
    </source>
</evidence>
<dbReference type="OrthoDB" id="264603at2759"/>
<name>A0A8S1QZP4_9CILI</name>
<gene>
    <name evidence="2" type="ORF">PSON_ATCC_30995.1.T1290045</name>
</gene>
<accession>A0A8S1QZP4</accession>
<evidence type="ECO:0000313" key="2">
    <source>
        <dbReference type="EMBL" id="CAD8120949.1"/>
    </source>
</evidence>
<organism evidence="2 3">
    <name type="scientific">Paramecium sonneborni</name>
    <dbReference type="NCBI Taxonomy" id="65129"/>
    <lineage>
        <taxon>Eukaryota</taxon>
        <taxon>Sar</taxon>
        <taxon>Alveolata</taxon>
        <taxon>Ciliophora</taxon>
        <taxon>Intramacronucleata</taxon>
        <taxon>Oligohymenophorea</taxon>
        <taxon>Peniculida</taxon>
        <taxon>Parameciidae</taxon>
        <taxon>Paramecium</taxon>
    </lineage>
</organism>
<comment type="caution">
    <text evidence="2">The sequence shown here is derived from an EMBL/GenBank/DDBJ whole genome shotgun (WGS) entry which is preliminary data.</text>
</comment>
<dbReference type="PROSITE" id="PS50202">
    <property type="entry name" value="MSP"/>
    <property type="match status" value="1"/>
</dbReference>
<keyword evidence="3" id="KW-1185">Reference proteome</keyword>
<dbReference type="Proteomes" id="UP000692954">
    <property type="component" value="Unassembled WGS sequence"/>
</dbReference>
<dbReference type="InterPro" id="IPR000535">
    <property type="entry name" value="MSP_dom"/>
</dbReference>
<sequence length="119" mass="13505">MEQLLVIQPENILKFKFENNQYIARIVLQNVSAIFVAFKIRLSNQNDYRVKPSIGVLRAGNSVKLQLTTENAISINIDRVQIMAGSISNNEVQLNQQAGCNLISQKITEIELKNPKMLY</sequence>
<feature type="domain" description="MSP" evidence="1">
    <location>
        <begin position="4"/>
        <end position="119"/>
    </location>
</feature>